<evidence type="ECO:0000256" key="10">
    <source>
        <dbReference type="ARBA" id="ARBA00022989"/>
    </source>
</evidence>
<dbReference type="GO" id="GO:0017004">
    <property type="term" value="P:cytochrome complex assembly"/>
    <property type="evidence" value="ECO:0007669"/>
    <property type="project" value="UniProtKB-KW"/>
</dbReference>
<comment type="caution">
    <text evidence="13">The sequence shown here is derived from an EMBL/GenBank/DDBJ whole genome shotgun (WGS) entry which is preliminary data.</text>
</comment>
<keyword evidence="7 12" id="KW-0997">Cell inner membrane</keyword>
<gene>
    <name evidence="13" type="primary">ccmD</name>
    <name evidence="13" type="ORF">E2A64_00790</name>
</gene>
<keyword evidence="8 12" id="KW-0812">Transmembrane</keyword>
<keyword evidence="14" id="KW-1185">Reference proteome</keyword>
<comment type="similarity">
    <text evidence="3 12">Belongs to the CcmD/CycX/HelD family.</text>
</comment>
<proteinExistence type="inferred from homology"/>
<sequence length="62" mass="6645">MMTHATYVALSYGAAVVLIGGLVLMTLLDGRARKRDLAELEAQGIRRRSSAAQEPGQDQADT</sequence>
<evidence type="ECO:0000256" key="5">
    <source>
        <dbReference type="ARBA" id="ARBA00022448"/>
    </source>
</evidence>
<feature type="transmembrane region" description="Helical" evidence="12">
    <location>
        <begin position="6"/>
        <end position="28"/>
    </location>
</feature>
<dbReference type="NCBIfam" id="TIGR03141">
    <property type="entry name" value="cytochro_ccmD"/>
    <property type="match status" value="1"/>
</dbReference>
<reference evidence="13 14" key="1">
    <citation type="journal article" date="2013" name="Int. J. Syst. Evol. Microbiol.">
        <title>Hoeflea suaedae sp. nov., an endophytic bacterium isolated from the root of the halophyte Suaeda maritima.</title>
        <authorList>
            <person name="Chung E.J."/>
            <person name="Park J.A."/>
            <person name="Pramanik P."/>
            <person name="Bibi F."/>
            <person name="Jeon C.O."/>
            <person name="Chung Y.R."/>
        </authorList>
    </citation>
    <scope>NUCLEOTIDE SEQUENCE [LARGE SCALE GENOMIC DNA]</scope>
    <source>
        <strain evidence="13 14">YC6898</strain>
    </source>
</reference>
<dbReference type="EMBL" id="SMSI01000001">
    <property type="protein sequence ID" value="TDH37715.1"/>
    <property type="molecule type" value="Genomic_DNA"/>
</dbReference>
<dbReference type="AlphaFoldDB" id="A0A4V3A782"/>
<organism evidence="13 14">
    <name type="scientific">Pseudohoeflea suaedae</name>
    <dbReference type="NCBI Taxonomy" id="877384"/>
    <lineage>
        <taxon>Bacteria</taxon>
        <taxon>Pseudomonadati</taxon>
        <taxon>Pseudomonadota</taxon>
        <taxon>Alphaproteobacteria</taxon>
        <taxon>Hyphomicrobiales</taxon>
        <taxon>Rhizobiaceae</taxon>
        <taxon>Pseudohoeflea</taxon>
    </lineage>
</organism>
<dbReference type="Proteomes" id="UP000295131">
    <property type="component" value="Unassembled WGS sequence"/>
</dbReference>
<evidence type="ECO:0000256" key="6">
    <source>
        <dbReference type="ARBA" id="ARBA00022475"/>
    </source>
</evidence>
<evidence type="ECO:0000256" key="9">
    <source>
        <dbReference type="ARBA" id="ARBA00022748"/>
    </source>
</evidence>
<evidence type="ECO:0000256" key="1">
    <source>
        <dbReference type="ARBA" id="ARBA00002442"/>
    </source>
</evidence>
<comment type="function">
    <text evidence="1 12">Required for the export of heme to the periplasm for the biogenesis of c-type cytochromes.</text>
</comment>
<evidence type="ECO:0000256" key="8">
    <source>
        <dbReference type="ARBA" id="ARBA00022692"/>
    </source>
</evidence>
<dbReference type="OrthoDB" id="9811628at2"/>
<dbReference type="RefSeq" id="WP_133282553.1">
    <property type="nucleotide sequence ID" value="NZ_SMSI01000001.1"/>
</dbReference>
<keyword evidence="11 12" id="KW-0472">Membrane</keyword>
<keyword evidence="6 12" id="KW-1003">Cell membrane</keyword>
<evidence type="ECO:0000256" key="7">
    <source>
        <dbReference type="ARBA" id="ARBA00022519"/>
    </source>
</evidence>
<evidence type="ECO:0000256" key="2">
    <source>
        <dbReference type="ARBA" id="ARBA00004377"/>
    </source>
</evidence>
<dbReference type="GO" id="GO:0005886">
    <property type="term" value="C:plasma membrane"/>
    <property type="evidence" value="ECO:0007669"/>
    <property type="project" value="UniProtKB-SubCell"/>
</dbReference>
<evidence type="ECO:0000256" key="3">
    <source>
        <dbReference type="ARBA" id="ARBA00008741"/>
    </source>
</evidence>
<keyword evidence="9 12" id="KW-0201">Cytochrome c-type biogenesis</keyword>
<name>A0A4V3A782_9HYPH</name>
<keyword evidence="10 12" id="KW-1133">Transmembrane helix</keyword>
<protein>
    <recommendedName>
        <fullName evidence="4 12">Heme exporter protein D</fullName>
    </recommendedName>
</protein>
<dbReference type="GO" id="GO:0015886">
    <property type="term" value="P:heme transport"/>
    <property type="evidence" value="ECO:0007669"/>
    <property type="project" value="InterPro"/>
</dbReference>
<evidence type="ECO:0000313" key="13">
    <source>
        <dbReference type="EMBL" id="TDH37715.1"/>
    </source>
</evidence>
<evidence type="ECO:0000313" key="14">
    <source>
        <dbReference type="Proteomes" id="UP000295131"/>
    </source>
</evidence>
<evidence type="ECO:0000256" key="12">
    <source>
        <dbReference type="RuleBase" id="RU363101"/>
    </source>
</evidence>
<comment type="subcellular location">
    <subcellularLocation>
        <location evidence="2 12">Cell inner membrane</location>
        <topology evidence="2 12">Single-pass membrane protein</topology>
    </subcellularLocation>
</comment>
<evidence type="ECO:0000256" key="11">
    <source>
        <dbReference type="ARBA" id="ARBA00023136"/>
    </source>
</evidence>
<accession>A0A4V3A782</accession>
<dbReference type="InterPro" id="IPR007078">
    <property type="entry name" value="Haem_export_protD_CcmD"/>
</dbReference>
<evidence type="ECO:0000256" key="4">
    <source>
        <dbReference type="ARBA" id="ARBA00016461"/>
    </source>
</evidence>
<keyword evidence="5 12" id="KW-0813">Transport</keyword>
<dbReference type="Pfam" id="PF04995">
    <property type="entry name" value="CcmD"/>
    <property type="match status" value="1"/>
</dbReference>